<keyword evidence="1" id="KW-1133">Transmembrane helix</keyword>
<gene>
    <name evidence="2" type="ORF">KME07_22055</name>
</gene>
<dbReference type="EMBL" id="JAHHHV010000084">
    <property type="protein sequence ID" value="MBW4468119.1"/>
    <property type="molecule type" value="Genomic_DNA"/>
</dbReference>
<sequence length="167" mass="18141">MLESWFIQLHLFPRQVWQSLQKLGQSILASLIAVLMPIALLLGLVQTERSEAWSDLLHSTIARVYEEERSESENRRGAMAESRRGRERSLSWDAVGQASATSTVLPGIVLPSIVLPGIGLASIDLPGAGLSSTVVPGMTLQLQPESWHCQTLLPPITALIHSPVSGD</sequence>
<dbReference type="AlphaFoldDB" id="A0A951U6P0"/>
<reference evidence="2" key="2">
    <citation type="journal article" date="2022" name="Microbiol. Resour. Announc.">
        <title>Metagenome Sequencing to Explore Phylogenomics of Terrestrial Cyanobacteria.</title>
        <authorList>
            <person name="Ward R.D."/>
            <person name="Stajich J.E."/>
            <person name="Johansen J.R."/>
            <person name="Huntemann M."/>
            <person name="Clum A."/>
            <person name="Foster B."/>
            <person name="Foster B."/>
            <person name="Roux S."/>
            <person name="Palaniappan K."/>
            <person name="Varghese N."/>
            <person name="Mukherjee S."/>
            <person name="Reddy T.B.K."/>
            <person name="Daum C."/>
            <person name="Copeland A."/>
            <person name="Chen I.A."/>
            <person name="Ivanova N.N."/>
            <person name="Kyrpides N.C."/>
            <person name="Shapiro N."/>
            <person name="Eloe-Fadrosh E.A."/>
            <person name="Pietrasiak N."/>
        </authorList>
    </citation>
    <scope>NUCLEOTIDE SEQUENCE</scope>
    <source>
        <strain evidence="2">GSE-TBD4-15B</strain>
    </source>
</reference>
<protein>
    <submittedName>
        <fullName evidence="2">Uncharacterized protein</fullName>
    </submittedName>
</protein>
<evidence type="ECO:0000313" key="2">
    <source>
        <dbReference type="EMBL" id="MBW4468119.1"/>
    </source>
</evidence>
<keyword evidence="1" id="KW-0812">Transmembrane</keyword>
<proteinExistence type="predicted"/>
<reference evidence="2" key="1">
    <citation type="submission" date="2021-05" db="EMBL/GenBank/DDBJ databases">
        <authorList>
            <person name="Pietrasiak N."/>
            <person name="Ward R."/>
            <person name="Stajich J.E."/>
            <person name="Kurbessoian T."/>
        </authorList>
    </citation>
    <scope>NUCLEOTIDE SEQUENCE</scope>
    <source>
        <strain evidence="2">GSE-TBD4-15B</strain>
    </source>
</reference>
<evidence type="ECO:0000313" key="3">
    <source>
        <dbReference type="Proteomes" id="UP000707356"/>
    </source>
</evidence>
<name>A0A951U6P0_9CYAN</name>
<keyword evidence="1" id="KW-0472">Membrane</keyword>
<accession>A0A951U6P0</accession>
<dbReference type="Proteomes" id="UP000707356">
    <property type="component" value="Unassembled WGS sequence"/>
</dbReference>
<organism evidence="2 3">
    <name type="scientific">Pegethrix bostrychoides GSE-TBD4-15B</name>
    <dbReference type="NCBI Taxonomy" id="2839662"/>
    <lineage>
        <taxon>Bacteria</taxon>
        <taxon>Bacillati</taxon>
        <taxon>Cyanobacteriota</taxon>
        <taxon>Cyanophyceae</taxon>
        <taxon>Oculatellales</taxon>
        <taxon>Oculatellaceae</taxon>
        <taxon>Pegethrix</taxon>
    </lineage>
</organism>
<comment type="caution">
    <text evidence="2">The sequence shown here is derived from an EMBL/GenBank/DDBJ whole genome shotgun (WGS) entry which is preliminary data.</text>
</comment>
<evidence type="ECO:0000256" key="1">
    <source>
        <dbReference type="SAM" id="Phobius"/>
    </source>
</evidence>
<feature type="transmembrane region" description="Helical" evidence="1">
    <location>
        <begin position="27"/>
        <end position="45"/>
    </location>
</feature>